<dbReference type="GO" id="GO:0016787">
    <property type="term" value="F:hydrolase activity"/>
    <property type="evidence" value="ECO:0007669"/>
    <property type="project" value="UniProtKB-KW"/>
</dbReference>
<name>A0A017RTS4_9CLOT</name>
<dbReference type="REBASE" id="88128">
    <property type="entry name" value="V.Fme5667ORF10065P"/>
</dbReference>
<dbReference type="Gene3D" id="3.40.960.10">
    <property type="entry name" value="VSR Endonuclease"/>
    <property type="match status" value="1"/>
</dbReference>
<evidence type="ECO:0000256" key="2">
    <source>
        <dbReference type="ARBA" id="ARBA00022759"/>
    </source>
</evidence>
<accession>A0A017RTS4</accession>
<dbReference type="Pfam" id="PF03852">
    <property type="entry name" value="Vsr"/>
    <property type="match status" value="1"/>
</dbReference>
<keyword evidence="4 6" id="KW-0378">Hydrolase</keyword>
<keyword evidence="9" id="KW-1185">Reference proteome</keyword>
<dbReference type="AlphaFoldDB" id="A0A017RTS4"/>
<dbReference type="NCBIfam" id="TIGR00632">
    <property type="entry name" value="vsr"/>
    <property type="match status" value="1"/>
</dbReference>
<dbReference type="Proteomes" id="UP000019681">
    <property type="component" value="Unassembled WGS sequence"/>
</dbReference>
<keyword evidence="3 6" id="KW-0227">DNA damage</keyword>
<evidence type="ECO:0000259" key="7">
    <source>
        <dbReference type="Pfam" id="PF04480"/>
    </source>
</evidence>
<evidence type="ECO:0000256" key="1">
    <source>
        <dbReference type="ARBA" id="ARBA00022722"/>
    </source>
</evidence>
<protein>
    <recommendedName>
        <fullName evidence="6">Very short patch repair endonuclease</fullName>
        <ecNumber evidence="6">3.1.-.-</ecNumber>
    </recommendedName>
</protein>
<dbReference type="PIRSF" id="PIRSF018267">
    <property type="entry name" value="VSR_endonuc"/>
    <property type="match status" value="1"/>
</dbReference>
<dbReference type="RefSeq" id="WP_011838248.1">
    <property type="nucleotide sequence ID" value="NZ_AZQP01000031.1"/>
</dbReference>
<feature type="domain" description="DUF559" evidence="7">
    <location>
        <begin position="92"/>
        <end position="134"/>
    </location>
</feature>
<dbReference type="STRING" id="1403537.Q428_10080"/>
<evidence type="ECO:0000256" key="5">
    <source>
        <dbReference type="ARBA" id="ARBA00023204"/>
    </source>
</evidence>
<comment type="caution">
    <text evidence="8">The sequence shown here is derived from an EMBL/GenBank/DDBJ whole genome shotgun (WGS) entry which is preliminary data.</text>
</comment>
<evidence type="ECO:0000256" key="3">
    <source>
        <dbReference type="ARBA" id="ARBA00022763"/>
    </source>
</evidence>
<dbReference type="OrthoDB" id="9801520at2"/>
<dbReference type="CDD" id="cd00221">
    <property type="entry name" value="Vsr"/>
    <property type="match status" value="1"/>
</dbReference>
<dbReference type="Pfam" id="PF04480">
    <property type="entry name" value="DUF559"/>
    <property type="match status" value="1"/>
</dbReference>
<sequence length="138" mass="16593">MDNLTPEQRRKNMRAIKNKDSKSECILRKALWSRGYRYRKNYRKLIGKPDVVFVVKKVAVFCDGEFWHGYNYKENTDVAGTNKEYWNKKIKRNMERDLEVTRKLEEEGWIVLRFWSKQIIKDLDGCVNKIIEVLNTKS</sequence>
<keyword evidence="2 6" id="KW-0255">Endonuclease</keyword>
<evidence type="ECO:0000313" key="9">
    <source>
        <dbReference type="Proteomes" id="UP000019681"/>
    </source>
</evidence>
<organism evidence="8 9">
    <name type="scientific">Fervidicella metallireducens AeB</name>
    <dbReference type="NCBI Taxonomy" id="1403537"/>
    <lineage>
        <taxon>Bacteria</taxon>
        <taxon>Bacillati</taxon>
        <taxon>Bacillota</taxon>
        <taxon>Clostridia</taxon>
        <taxon>Eubacteriales</taxon>
        <taxon>Clostridiaceae</taxon>
        <taxon>Fervidicella</taxon>
    </lineage>
</organism>
<gene>
    <name evidence="8" type="ORF">Q428_10080</name>
</gene>
<dbReference type="InterPro" id="IPR011335">
    <property type="entry name" value="Restrct_endonuc-II-like"/>
</dbReference>
<proteinExistence type="inferred from homology"/>
<dbReference type="GO" id="GO:0004519">
    <property type="term" value="F:endonuclease activity"/>
    <property type="evidence" value="ECO:0007669"/>
    <property type="project" value="UniProtKB-KW"/>
</dbReference>
<dbReference type="GO" id="GO:0006298">
    <property type="term" value="P:mismatch repair"/>
    <property type="evidence" value="ECO:0007669"/>
    <property type="project" value="UniProtKB-UniRule"/>
</dbReference>
<dbReference type="InterPro" id="IPR004603">
    <property type="entry name" value="DNA_mismatch_endonuc_vsr"/>
</dbReference>
<keyword evidence="1 6" id="KW-0540">Nuclease</keyword>
<dbReference type="EMBL" id="AZQP01000031">
    <property type="protein sequence ID" value="EYE87996.1"/>
    <property type="molecule type" value="Genomic_DNA"/>
</dbReference>
<dbReference type="InterPro" id="IPR007569">
    <property type="entry name" value="DUF559"/>
</dbReference>
<evidence type="ECO:0000256" key="6">
    <source>
        <dbReference type="PIRNR" id="PIRNR018267"/>
    </source>
</evidence>
<dbReference type="EC" id="3.1.-.-" evidence="6"/>
<dbReference type="GeneID" id="35804128"/>
<comment type="function">
    <text evidence="6">May nick specific sequences that contain T:G mispairs resulting from m5C-deamination.</text>
</comment>
<evidence type="ECO:0000313" key="8">
    <source>
        <dbReference type="EMBL" id="EYE87996.1"/>
    </source>
</evidence>
<evidence type="ECO:0000256" key="4">
    <source>
        <dbReference type="ARBA" id="ARBA00022801"/>
    </source>
</evidence>
<keyword evidence="5 6" id="KW-0234">DNA repair</keyword>
<comment type="similarity">
    <text evidence="6">Belongs to the vsr family.</text>
</comment>
<dbReference type="SUPFAM" id="SSF52980">
    <property type="entry name" value="Restriction endonuclease-like"/>
    <property type="match status" value="1"/>
</dbReference>
<reference evidence="8 9" key="1">
    <citation type="journal article" date="2014" name="Genome Announc.">
        <title>Draft Genome Sequence of Fervidicella metallireducens Strain AeBT, an Iron-Reducing Thermoanaerobe from the Great Artesian Basin.</title>
        <authorList>
            <person name="Patel B.K."/>
        </authorList>
    </citation>
    <scope>NUCLEOTIDE SEQUENCE [LARGE SCALE GENOMIC DNA]</scope>
    <source>
        <strain evidence="8 9">AeB</strain>
    </source>
</reference>